<keyword evidence="2" id="KW-0238">DNA-binding</keyword>
<dbReference type="GO" id="GO:0003677">
    <property type="term" value="F:DNA binding"/>
    <property type="evidence" value="ECO:0007669"/>
    <property type="project" value="UniProtKB-KW"/>
</dbReference>
<accession>A0A3A1NYT5</accession>
<proteinExistence type="predicted"/>
<evidence type="ECO:0000313" key="5">
    <source>
        <dbReference type="EMBL" id="RIV80065.1"/>
    </source>
</evidence>
<evidence type="ECO:0000259" key="4">
    <source>
        <dbReference type="SMART" id="SM00347"/>
    </source>
</evidence>
<dbReference type="Gene3D" id="1.10.10.10">
    <property type="entry name" value="Winged helix-like DNA-binding domain superfamily/Winged helix DNA-binding domain"/>
    <property type="match status" value="1"/>
</dbReference>
<dbReference type="PANTHER" id="PTHR42756">
    <property type="entry name" value="TRANSCRIPTIONAL REGULATOR, MARR"/>
    <property type="match status" value="1"/>
</dbReference>
<dbReference type="InterPro" id="IPR036388">
    <property type="entry name" value="WH-like_DNA-bd_sf"/>
</dbReference>
<evidence type="ECO:0000256" key="2">
    <source>
        <dbReference type="ARBA" id="ARBA00023125"/>
    </source>
</evidence>
<dbReference type="AlphaFoldDB" id="A0A3A1NYT5"/>
<dbReference type="GO" id="GO:0003700">
    <property type="term" value="F:DNA-binding transcription factor activity"/>
    <property type="evidence" value="ECO:0007669"/>
    <property type="project" value="InterPro"/>
</dbReference>
<dbReference type="RefSeq" id="WP_119594827.1">
    <property type="nucleotide sequence ID" value="NZ_QXFM01000144.1"/>
</dbReference>
<dbReference type="Pfam" id="PF01978">
    <property type="entry name" value="TrmB"/>
    <property type="match status" value="1"/>
</dbReference>
<comment type="caution">
    <text evidence="5">The sequence shown here is derived from an EMBL/GenBank/DDBJ whole genome shotgun (WGS) entry which is preliminary data.</text>
</comment>
<evidence type="ECO:0000256" key="3">
    <source>
        <dbReference type="ARBA" id="ARBA00023163"/>
    </source>
</evidence>
<evidence type="ECO:0000313" key="6">
    <source>
        <dbReference type="Proteomes" id="UP000265366"/>
    </source>
</evidence>
<dbReference type="Proteomes" id="UP000265366">
    <property type="component" value="Unassembled WGS sequence"/>
</dbReference>
<reference evidence="5 6" key="1">
    <citation type="submission" date="2018-08" db="EMBL/GenBank/DDBJ databases">
        <title>Erythrobacter zhengii sp.nov., a bacterium isolated from deep-sea sediment.</title>
        <authorList>
            <person name="Fang C."/>
            <person name="Wu Y.-H."/>
            <person name="Sun C."/>
            <person name="Wang H."/>
            <person name="Cheng H."/>
            <person name="Meng F.-X."/>
            <person name="Wang C.-S."/>
            <person name="Xu X.-W."/>
        </authorList>
    </citation>
    <scope>NUCLEOTIDE SEQUENCE [LARGE SCALE GENOMIC DNA]</scope>
    <source>
        <strain evidence="5 6">CCTCC AB 2015396</strain>
    </source>
</reference>
<gene>
    <name evidence="5" type="ORF">D2V17_19620</name>
</gene>
<organism evidence="5 6">
    <name type="scientific">Aurantiacibacter xanthus</name>
    <dbReference type="NCBI Taxonomy" id="1784712"/>
    <lineage>
        <taxon>Bacteria</taxon>
        <taxon>Pseudomonadati</taxon>
        <taxon>Pseudomonadota</taxon>
        <taxon>Alphaproteobacteria</taxon>
        <taxon>Sphingomonadales</taxon>
        <taxon>Erythrobacteraceae</taxon>
        <taxon>Aurantiacibacter</taxon>
    </lineage>
</organism>
<dbReference type="SMART" id="SM00347">
    <property type="entry name" value="HTH_MARR"/>
    <property type="match status" value="1"/>
</dbReference>
<evidence type="ECO:0000256" key="1">
    <source>
        <dbReference type="ARBA" id="ARBA00023015"/>
    </source>
</evidence>
<name>A0A3A1NYT5_9SPHN</name>
<dbReference type="InterPro" id="IPR000835">
    <property type="entry name" value="HTH_MarR-typ"/>
</dbReference>
<dbReference type="OrthoDB" id="8906692at2"/>
<protein>
    <submittedName>
        <fullName evidence="5">ArsR family transcriptional regulator</fullName>
    </submittedName>
</protein>
<keyword evidence="1" id="KW-0805">Transcription regulation</keyword>
<sequence length="166" mass="19373">MQDDPVNRLPSEYDTEEVLENAKFLPHILTVANNNYAWHTSKMYLEILGIGVNETRILSILYEYGELQAWKICDILQMNKATVSQSIRSLQGKGLVEIHHQREGRFIRPTSASKSVHRQIVRMARSREEILLDGFSAEERRMFIDFLERFHRNLPKAIAYAEKHFG</sequence>
<dbReference type="InterPro" id="IPR036390">
    <property type="entry name" value="WH_DNA-bd_sf"/>
</dbReference>
<keyword evidence="6" id="KW-1185">Reference proteome</keyword>
<feature type="domain" description="HTH marR-type" evidence="4">
    <location>
        <begin position="43"/>
        <end position="140"/>
    </location>
</feature>
<dbReference type="SUPFAM" id="SSF46785">
    <property type="entry name" value="Winged helix' DNA-binding domain"/>
    <property type="match status" value="1"/>
</dbReference>
<keyword evidence="3" id="KW-0804">Transcription</keyword>
<dbReference type="EMBL" id="QXFM01000144">
    <property type="protein sequence ID" value="RIV80065.1"/>
    <property type="molecule type" value="Genomic_DNA"/>
</dbReference>
<dbReference type="InterPro" id="IPR002831">
    <property type="entry name" value="Tscrpt_reg_TrmB_N"/>
</dbReference>
<dbReference type="PANTHER" id="PTHR42756:SF1">
    <property type="entry name" value="TRANSCRIPTIONAL REPRESSOR OF EMRAB OPERON"/>
    <property type="match status" value="1"/>
</dbReference>